<keyword evidence="10" id="KW-1185">Reference proteome</keyword>
<evidence type="ECO:0000256" key="6">
    <source>
        <dbReference type="ARBA" id="ARBA00023242"/>
    </source>
</evidence>
<feature type="region of interest" description="Disordered" evidence="7">
    <location>
        <begin position="362"/>
        <end position="383"/>
    </location>
</feature>
<evidence type="ECO:0000256" key="1">
    <source>
        <dbReference type="ARBA" id="ARBA00004123"/>
    </source>
</evidence>
<dbReference type="GO" id="GO:0005657">
    <property type="term" value="C:replication fork"/>
    <property type="evidence" value="ECO:0007669"/>
    <property type="project" value="TreeGrafter"/>
</dbReference>
<dbReference type="Gene3D" id="3.40.50.300">
    <property type="entry name" value="P-loop containing nucleotide triphosphate hydrolases"/>
    <property type="match status" value="1"/>
</dbReference>
<gene>
    <name evidence="9" type="ORF">TRUGW13939_07655</name>
</gene>
<evidence type="ECO:0000256" key="2">
    <source>
        <dbReference type="ARBA" id="ARBA00022741"/>
    </source>
</evidence>
<dbReference type="GO" id="GO:0000707">
    <property type="term" value="P:meiotic DNA recombinase assembly"/>
    <property type="evidence" value="ECO:0007669"/>
    <property type="project" value="TreeGrafter"/>
</dbReference>
<reference evidence="10" key="1">
    <citation type="submission" date="2020-06" db="EMBL/GenBank/DDBJ databases">
        <title>A chromosome-scale genome assembly of Talaromyces rugulosus W13939.</title>
        <authorList>
            <person name="Wang B."/>
            <person name="Guo L."/>
            <person name="Ye K."/>
            <person name="Wang L."/>
        </authorList>
    </citation>
    <scope>NUCLEOTIDE SEQUENCE [LARGE SCALE GENOMIC DNA]</scope>
    <source>
        <strain evidence="10">W13939</strain>
    </source>
</reference>
<feature type="domain" description="RecA family profile 1" evidence="8">
    <location>
        <begin position="31"/>
        <end position="255"/>
    </location>
</feature>
<organism evidence="9 10">
    <name type="scientific">Talaromyces rugulosus</name>
    <name type="common">Penicillium rugulosum</name>
    <dbReference type="NCBI Taxonomy" id="121627"/>
    <lineage>
        <taxon>Eukaryota</taxon>
        <taxon>Fungi</taxon>
        <taxon>Dikarya</taxon>
        <taxon>Ascomycota</taxon>
        <taxon>Pezizomycotina</taxon>
        <taxon>Eurotiomycetes</taxon>
        <taxon>Eurotiomycetidae</taxon>
        <taxon>Eurotiales</taxon>
        <taxon>Trichocomaceae</taxon>
        <taxon>Talaromyces</taxon>
        <taxon>Talaromyces sect. Islandici</taxon>
    </lineage>
</organism>
<evidence type="ECO:0000259" key="8">
    <source>
        <dbReference type="PROSITE" id="PS50162"/>
    </source>
</evidence>
<feature type="region of interest" description="Disordered" evidence="7">
    <location>
        <begin position="201"/>
        <end position="220"/>
    </location>
</feature>
<dbReference type="Proteomes" id="UP000509510">
    <property type="component" value="Chromosome IV"/>
</dbReference>
<dbReference type="PROSITE" id="PS50162">
    <property type="entry name" value="RECA_2"/>
    <property type="match status" value="1"/>
</dbReference>
<evidence type="ECO:0000256" key="4">
    <source>
        <dbReference type="ARBA" id="ARBA00022840"/>
    </source>
</evidence>
<dbReference type="GO" id="GO:0005524">
    <property type="term" value="F:ATP binding"/>
    <property type="evidence" value="ECO:0007669"/>
    <property type="project" value="UniProtKB-KW"/>
</dbReference>
<dbReference type="InterPro" id="IPR052093">
    <property type="entry name" value="HR_Repair_Mediator"/>
</dbReference>
<evidence type="ECO:0000313" key="9">
    <source>
        <dbReference type="EMBL" id="QKX60510.1"/>
    </source>
</evidence>
<dbReference type="GO" id="GO:0140664">
    <property type="term" value="F:ATP-dependent DNA damage sensor activity"/>
    <property type="evidence" value="ECO:0007669"/>
    <property type="project" value="InterPro"/>
</dbReference>
<evidence type="ECO:0000256" key="3">
    <source>
        <dbReference type="ARBA" id="ARBA00022763"/>
    </source>
</evidence>
<keyword evidence="5" id="KW-0234">DNA repair</keyword>
<name>A0A7H8R2A5_TALRU</name>
<keyword evidence="3" id="KW-0227">DNA damage</keyword>
<dbReference type="PANTHER" id="PTHR46239:SF1">
    <property type="entry name" value="DNA REPAIR PROTEIN RAD51 HOMOLOG 3"/>
    <property type="match status" value="1"/>
</dbReference>
<feature type="compositionally biased region" description="Acidic residues" evidence="7">
    <location>
        <begin position="364"/>
        <end position="383"/>
    </location>
</feature>
<comment type="subcellular location">
    <subcellularLocation>
        <location evidence="1">Nucleus</location>
    </subcellularLocation>
</comment>
<evidence type="ECO:0000256" key="7">
    <source>
        <dbReference type="SAM" id="MobiDB-lite"/>
    </source>
</evidence>
<proteinExistence type="predicted"/>
<dbReference type="AlphaFoldDB" id="A0A7H8R2A5"/>
<feature type="non-terminal residue" evidence="9">
    <location>
        <position position="1"/>
    </location>
</feature>
<evidence type="ECO:0000256" key="5">
    <source>
        <dbReference type="ARBA" id="ARBA00023204"/>
    </source>
</evidence>
<dbReference type="RefSeq" id="XP_035346686.1">
    <property type="nucleotide sequence ID" value="XM_035490793.1"/>
</dbReference>
<dbReference type="InterPro" id="IPR020588">
    <property type="entry name" value="RecA_ATP-bd"/>
</dbReference>
<dbReference type="GO" id="GO:0007131">
    <property type="term" value="P:reciprocal meiotic recombination"/>
    <property type="evidence" value="ECO:0007669"/>
    <property type="project" value="TreeGrafter"/>
</dbReference>
<dbReference type="GO" id="GO:0033065">
    <property type="term" value="C:Rad51C-XRCC3 complex"/>
    <property type="evidence" value="ECO:0007669"/>
    <property type="project" value="TreeGrafter"/>
</dbReference>
<dbReference type="GO" id="GO:0008821">
    <property type="term" value="F:crossover junction DNA endonuclease activity"/>
    <property type="evidence" value="ECO:0007669"/>
    <property type="project" value="TreeGrafter"/>
</dbReference>
<keyword evidence="4" id="KW-0067">ATP-binding</keyword>
<dbReference type="EMBL" id="CP055901">
    <property type="protein sequence ID" value="QKX60510.1"/>
    <property type="molecule type" value="Genomic_DNA"/>
</dbReference>
<protein>
    <recommendedName>
        <fullName evidence="8">RecA family profile 1 domain-containing protein</fullName>
    </recommendedName>
</protein>
<evidence type="ECO:0000313" key="10">
    <source>
        <dbReference type="Proteomes" id="UP000509510"/>
    </source>
</evidence>
<accession>A0A7H8R2A5</accession>
<keyword evidence="6" id="KW-0539">Nucleus</keyword>
<dbReference type="InterPro" id="IPR027417">
    <property type="entry name" value="P-loop_NTPase"/>
</dbReference>
<dbReference type="GO" id="GO:0000400">
    <property type="term" value="F:four-way junction DNA binding"/>
    <property type="evidence" value="ECO:0007669"/>
    <property type="project" value="TreeGrafter"/>
</dbReference>
<dbReference type="SUPFAM" id="SSF52540">
    <property type="entry name" value="P-loop containing nucleoside triphosphate hydrolases"/>
    <property type="match status" value="1"/>
</dbReference>
<dbReference type="KEGG" id="trg:TRUGW13939_07655"/>
<dbReference type="GeneID" id="55995145"/>
<dbReference type="CDD" id="cd01393">
    <property type="entry name" value="RecA-like"/>
    <property type="match status" value="1"/>
</dbReference>
<keyword evidence="2" id="KW-0547">Nucleotide-binding</keyword>
<dbReference type="OrthoDB" id="5957327at2759"/>
<dbReference type="GO" id="GO:0033063">
    <property type="term" value="C:Rad51B-Rad51C-Rad51D-XRCC2 complex"/>
    <property type="evidence" value="ECO:0007669"/>
    <property type="project" value="TreeGrafter"/>
</dbReference>
<sequence>AVIPSIPASQALRLQFQASSQPSSSAPLQQILSPVSTGLVGLDYAISASAAASGTAAGTGAGGGFARGSVSEVYGPPGVGKTSLLLNTAVKALAAGQHVVWIDTGPPIPKPRLQQLLEAAHTHTHTHTHTHNNSTSSSLSKEEMAQNLTHIRTPSLPHLVALLAHPPPNFPPVGTSLLVVDSVSAPFPSYFPNATEIRSRLASASSTTGGGKEQQQQQQTQWLLNRKRNVASDLASHAAKLASTRGLAVVLLNQTHTKIRGLPRPTLYPALATAGAWESCISTRIVIYREFFSDVSGKKRKEKVRFAEMMKKGGKVLAARTEEDIVRFIIDDNGLRELNLQPESTPQTISLPVSVRKRKVGEIADSEEESGFEDEEEYDWEGT</sequence>
<dbReference type="PANTHER" id="PTHR46239">
    <property type="entry name" value="DNA REPAIR PROTEIN RAD51 HOMOLOG 3 RAD51C"/>
    <property type="match status" value="1"/>
</dbReference>